<dbReference type="NCBIfam" id="TIGR03376">
    <property type="entry name" value="glycerol3P_DH"/>
    <property type="match status" value="1"/>
</dbReference>
<dbReference type="Gene3D" id="3.40.50.720">
    <property type="entry name" value="NAD(P)-binding Rossmann-like Domain"/>
    <property type="match status" value="1"/>
</dbReference>
<evidence type="ECO:0000313" key="9">
    <source>
        <dbReference type="EMBL" id="KAG5443228.1"/>
    </source>
</evidence>
<comment type="similarity">
    <text evidence="1 5">Belongs to the NAD-dependent glycerol-3-phosphate dehydrogenase family.</text>
</comment>
<dbReference type="EMBL" id="NIRI02000056">
    <property type="protein sequence ID" value="KAG5443228.1"/>
    <property type="molecule type" value="Genomic_DNA"/>
</dbReference>
<dbReference type="Pfam" id="PF07479">
    <property type="entry name" value="NAD_Gly3P_dh_C"/>
    <property type="match status" value="1"/>
</dbReference>
<dbReference type="InterPro" id="IPR011128">
    <property type="entry name" value="G3P_DH_NAD-dep_N"/>
</dbReference>
<organism evidence="9 10">
    <name type="scientific">Clonorchis sinensis</name>
    <name type="common">Chinese liver fluke</name>
    <dbReference type="NCBI Taxonomy" id="79923"/>
    <lineage>
        <taxon>Eukaryota</taxon>
        <taxon>Metazoa</taxon>
        <taxon>Spiralia</taxon>
        <taxon>Lophotrochozoa</taxon>
        <taxon>Platyhelminthes</taxon>
        <taxon>Trematoda</taxon>
        <taxon>Digenea</taxon>
        <taxon>Opisthorchiida</taxon>
        <taxon>Opisthorchiata</taxon>
        <taxon>Opisthorchiidae</taxon>
        <taxon>Clonorchis</taxon>
    </lineage>
</organism>
<keyword evidence="10" id="KW-1185">Reference proteome</keyword>
<dbReference type="FunCoup" id="A0A3R7FR32">
    <property type="interactions" value="582"/>
</dbReference>
<keyword evidence="2 5" id="KW-0560">Oxidoreductase</keyword>
<feature type="domain" description="Glycerol-3-phosphate dehydrogenase NAD-dependent N-terminal" evidence="7">
    <location>
        <begin position="85"/>
        <end position="223"/>
    </location>
</feature>
<proteinExistence type="inferred from homology"/>
<dbReference type="InterPro" id="IPR008927">
    <property type="entry name" value="6-PGluconate_DH-like_C_sf"/>
</dbReference>
<dbReference type="GO" id="GO:0051287">
    <property type="term" value="F:NAD binding"/>
    <property type="evidence" value="ECO:0007669"/>
    <property type="project" value="UniProtKB-UniRule"/>
</dbReference>
<dbReference type="PANTHER" id="PTHR11728:SF8">
    <property type="entry name" value="GLYCEROL-3-PHOSPHATE DEHYDROGENASE [NAD(+)]-RELATED"/>
    <property type="match status" value="1"/>
</dbReference>
<accession>A0A3R7FR32</accession>
<evidence type="ECO:0000256" key="5">
    <source>
        <dbReference type="RuleBase" id="RU000437"/>
    </source>
</evidence>
<protein>
    <recommendedName>
        <fullName evidence="6">Glycerol-3-phosphate dehydrogenase [NAD(+)]</fullName>
        <ecNumber evidence="6">1.1.1.8</ecNumber>
    </recommendedName>
</protein>
<reference evidence="9 10" key="1">
    <citation type="journal article" date="2018" name="Biotechnol. Adv.">
        <title>Improved genomic resources and new bioinformatic workflow for the carcinogenic parasite Clonorchis sinensis: Biotechnological implications.</title>
        <authorList>
            <person name="Wang D."/>
            <person name="Korhonen P.K."/>
            <person name="Gasser R.B."/>
            <person name="Young N.D."/>
        </authorList>
    </citation>
    <scope>NUCLEOTIDE SEQUENCE [LARGE SCALE GENOMIC DNA]</scope>
    <source>
        <strain evidence="9">Cs-k2</strain>
    </source>
</reference>
<dbReference type="GO" id="GO:0046168">
    <property type="term" value="P:glycerol-3-phosphate catabolic process"/>
    <property type="evidence" value="ECO:0007669"/>
    <property type="project" value="UniProtKB-UniRule"/>
</dbReference>
<comment type="catalytic activity">
    <reaction evidence="4 6">
        <text>sn-glycerol 3-phosphate + NAD(+) = dihydroxyacetone phosphate + NADH + H(+)</text>
        <dbReference type="Rhea" id="RHEA:11092"/>
        <dbReference type="ChEBI" id="CHEBI:15378"/>
        <dbReference type="ChEBI" id="CHEBI:57540"/>
        <dbReference type="ChEBI" id="CHEBI:57597"/>
        <dbReference type="ChEBI" id="CHEBI:57642"/>
        <dbReference type="ChEBI" id="CHEBI:57945"/>
        <dbReference type="EC" id="1.1.1.8"/>
    </reaction>
</comment>
<dbReference type="InterPro" id="IPR017751">
    <property type="entry name" value="G3P_DH_NAD-dep_euk"/>
</dbReference>
<dbReference type="OrthoDB" id="10263760at2759"/>
<evidence type="ECO:0000313" key="10">
    <source>
        <dbReference type="Proteomes" id="UP000286415"/>
    </source>
</evidence>
<dbReference type="GO" id="GO:0141152">
    <property type="term" value="F:glycerol-3-phosphate dehydrogenase (NAD+) activity"/>
    <property type="evidence" value="ECO:0007669"/>
    <property type="project" value="UniProtKB-UniRule"/>
</dbReference>
<dbReference type="InterPro" id="IPR036291">
    <property type="entry name" value="NAD(P)-bd_dom_sf"/>
</dbReference>
<dbReference type="InterPro" id="IPR006168">
    <property type="entry name" value="G3P_DH_NAD-dep"/>
</dbReference>
<dbReference type="Gene3D" id="1.10.1040.10">
    <property type="entry name" value="N-(1-d-carboxylethyl)-l-norvaline Dehydrogenase, domain 2"/>
    <property type="match status" value="1"/>
</dbReference>
<dbReference type="PRINTS" id="PR00077">
    <property type="entry name" value="GPDHDRGNASE"/>
</dbReference>
<dbReference type="AlphaFoldDB" id="A0A3R7FR32"/>
<dbReference type="SUPFAM" id="SSF51735">
    <property type="entry name" value="NAD(P)-binding Rossmann-fold domains"/>
    <property type="match status" value="1"/>
</dbReference>
<dbReference type="Pfam" id="PF01210">
    <property type="entry name" value="NAD_Gly3P_dh_N"/>
    <property type="match status" value="1"/>
</dbReference>
<dbReference type="GO" id="GO:0005829">
    <property type="term" value="C:cytosol"/>
    <property type="evidence" value="ECO:0007669"/>
    <property type="project" value="TreeGrafter"/>
</dbReference>
<dbReference type="InParanoid" id="A0A3R7FR32"/>
<dbReference type="GO" id="GO:0042803">
    <property type="term" value="F:protein homodimerization activity"/>
    <property type="evidence" value="ECO:0007669"/>
    <property type="project" value="InterPro"/>
</dbReference>
<keyword evidence="3 5" id="KW-0520">NAD</keyword>
<dbReference type="STRING" id="79923.A0A3R7FR32"/>
<evidence type="ECO:0000256" key="6">
    <source>
        <dbReference type="RuleBase" id="RU361243"/>
    </source>
</evidence>
<dbReference type="Proteomes" id="UP000286415">
    <property type="component" value="Unassembled WGS sequence"/>
</dbReference>
<evidence type="ECO:0000256" key="3">
    <source>
        <dbReference type="ARBA" id="ARBA00023027"/>
    </source>
</evidence>
<dbReference type="GO" id="GO:0005975">
    <property type="term" value="P:carbohydrate metabolic process"/>
    <property type="evidence" value="ECO:0007669"/>
    <property type="project" value="InterPro"/>
</dbReference>
<feature type="domain" description="Glycerol-3-phosphate dehydrogenase NAD-dependent C-terminal" evidence="8">
    <location>
        <begin position="246"/>
        <end position="393"/>
    </location>
</feature>
<gene>
    <name evidence="9" type="ORF">CSKR_111070</name>
</gene>
<dbReference type="FunFam" id="1.10.1040.10:FF:000004">
    <property type="entry name" value="Glycerol-3-phosphate dehydrogenase [NAD(+)]"/>
    <property type="match status" value="1"/>
</dbReference>
<evidence type="ECO:0000256" key="4">
    <source>
        <dbReference type="ARBA" id="ARBA00048683"/>
    </source>
</evidence>
<comment type="caution">
    <text evidence="9">The sequence shown here is derived from an EMBL/GenBank/DDBJ whole genome shotgun (WGS) entry which is preliminary data.</text>
</comment>
<sequence>MQTEEPADFELNSLHALRQLNLTKARKRPLPALHLHRFIGVFVLPCQSWCVKCLSGASALSGRETGALPLRRLLVVTYRNVPDSKMEVRMWVFEEMVNDKKLTEIINEKHENTKYLPGVRLPCNVVATPDLLHATQDADVLIFVLPHQFLQRVCHQMKPALKQGVYGVSLMKGLALSEKGCIRLLTDLIREQLSIPCAVMMGANLASEVSQEYYCEATIAAASLDMGRELKQLFQTDYFRIVVIQDEVGTELCGALKNIVAVGAGITEGLGYGDNTKAAVIRLGFMEMKSFIYEFFGARNPQESTFLESCGVADLITTCYGGRNKRMGYALATTEEPLDELERAQLGGQSAQGPLTACEVYNMLKSRELLSKYPLFTAVHKICTREMPASEFLSCLANHPEHR</sequence>
<dbReference type="InterPro" id="IPR013328">
    <property type="entry name" value="6PGD_dom2"/>
</dbReference>
<reference evidence="9 10" key="2">
    <citation type="journal article" date="2021" name="Genomics">
        <title>High-quality reference genome for Clonorchis sinensis.</title>
        <authorList>
            <person name="Young N.D."/>
            <person name="Stroehlein A.J."/>
            <person name="Kinkar L."/>
            <person name="Wang T."/>
            <person name="Sohn W.M."/>
            <person name="Chang B.C.H."/>
            <person name="Kaur P."/>
            <person name="Weisz D."/>
            <person name="Dudchenko O."/>
            <person name="Aiden E.L."/>
            <person name="Korhonen P.K."/>
            <person name="Gasser R.B."/>
        </authorList>
    </citation>
    <scope>NUCLEOTIDE SEQUENCE [LARGE SCALE GENOMIC DNA]</scope>
    <source>
        <strain evidence="9">Cs-k2</strain>
    </source>
</reference>
<dbReference type="PANTHER" id="PTHR11728">
    <property type="entry name" value="GLYCEROL-3-PHOSPHATE DEHYDROGENASE"/>
    <property type="match status" value="1"/>
</dbReference>
<dbReference type="SUPFAM" id="SSF48179">
    <property type="entry name" value="6-phosphogluconate dehydrogenase C-terminal domain-like"/>
    <property type="match status" value="1"/>
</dbReference>
<evidence type="ECO:0000256" key="2">
    <source>
        <dbReference type="ARBA" id="ARBA00023002"/>
    </source>
</evidence>
<evidence type="ECO:0000256" key="1">
    <source>
        <dbReference type="ARBA" id="ARBA00011009"/>
    </source>
</evidence>
<dbReference type="EC" id="1.1.1.8" evidence="6"/>
<dbReference type="PROSITE" id="PS00957">
    <property type="entry name" value="NAD_G3PDH"/>
    <property type="match status" value="1"/>
</dbReference>
<evidence type="ECO:0000259" key="8">
    <source>
        <dbReference type="Pfam" id="PF07479"/>
    </source>
</evidence>
<evidence type="ECO:0000259" key="7">
    <source>
        <dbReference type="Pfam" id="PF01210"/>
    </source>
</evidence>
<name>A0A3R7FR32_CLOSI</name>
<dbReference type="InterPro" id="IPR006109">
    <property type="entry name" value="G3P_DH_NAD-dep_C"/>
</dbReference>